<evidence type="ECO:0000313" key="3">
    <source>
        <dbReference type="EMBL" id="PSL19176.1"/>
    </source>
</evidence>
<keyword evidence="1" id="KW-0328">Glycosyltransferase</keyword>
<name>A0A2P8FBS5_9RHOB</name>
<dbReference type="GO" id="GO:0016758">
    <property type="term" value="F:hexosyltransferase activity"/>
    <property type="evidence" value="ECO:0007669"/>
    <property type="project" value="TreeGrafter"/>
</dbReference>
<proteinExistence type="predicted"/>
<dbReference type="NCBIfam" id="TIGR00696">
    <property type="entry name" value="wecG_tagA_cpsF"/>
    <property type="match status" value="1"/>
</dbReference>
<dbReference type="Proteomes" id="UP000240418">
    <property type="component" value="Unassembled WGS sequence"/>
</dbReference>
<dbReference type="CDD" id="cd06533">
    <property type="entry name" value="Glyco_transf_WecG_TagA"/>
    <property type="match status" value="1"/>
</dbReference>
<comment type="caution">
    <text evidence="3">The sequence shown here is derived from an EMBL/GenBank/DDBJ whole genome shotgun (WGS) entry which is preliminary data.</text>
</comment>
<organism evidence="3 4">
    <name type="scientific">Shimia abyssi</name>
    <dbReference type="NCBI Taxonomy" id="1662395"/>
    <lineage>
        <taxon>Bacteria</taxon>
        <taxon>Pseudomonadati</taxon>
        <taxon>Pseudomonadota</taxon>
        <taxon>Alphaproteobacteria</taxon>
        <taxon>Rhodobacterales</taxon>
        <taxon>Roseobacteraceae</taxon>
    </lineage>
</organism>
<reference evidence="3 4" key="1">
    <citation type="submission" date="2018-03" db="EMBL/GenBank/DDBJ databases">
        <title>Genomic Encyclopedia of Archaeal and Bacterial Type Strains, Phase II (KMG-II): from individual species to whole genera.</title>
        <authorList>
            <person name="Goeker M."/>
        </authorList>
    </citation>
    <scope>NUCLEOTIDE SEQUENCE [LARGE SCALE GENOMIC DNA]</scope>
    <source>
        <strain evidence="3 4">DSM 100673</strain>
    </source>
</reference>
<accession>A0A2P8FBS5</accession>
<keyword evidence="4" id="KW-1185">Reference proteome</keyword>
<dbReference type="Pfam" id="PF03808">
    <property type="entry name" value="Glyco_tran_WecG"/>
    <property type="match status" value="1"/>
</dbReference>
<protein>
    <submittedName>
        <fullName evidence="3">Exopolysaccharide biosynthesis WecB/TagA/CpsF family protein</fullName>
    </submittedName>
</protein>
<evidence type="ECO:0000256" key="1">
    <source>
        <dbReference type="ARBA" id="ARBA00022676"/>
    </source>
</evidence>
<evidence type="ECO:0000256" key="2">
    <source>
        <dbReference type="ARBA" id="ARBA00022679"/>
    </source>
</evidence>
<dbReference type="EMBL" id="PYGJ01000007">
    <property type="protein sequence ID" value="PSL19176.1"/>
    <property type="molecule type" value="Genomic_DNA"/>
</dbReference>
<gene>
    <name evidence="3" type="ORF">CLV88_107119</name>
</gene>
<dbReference type="AlphaFoldDB" id="A0A2P8FBS5"/>
<sequence length="269" mass="28348">MALRHANVSVTPKQGAEHAVEFQTPEGPVAVNIATMSALRAAVDTRFTEGEGFALATLNLDHLVKLGQDHDFAAAYLAQDFVVADGNPVVWLSRLAHRPVDLMPGANLVVPLAQMAAAANVSIALIGSTDDALDKAGAALVARVPGLEIAAKIAPPMGFDPDSAAANTVLRDAAASGARLAFLALGAPKQEALAARGRVVTPQMGFASIGASLDFLSGHQNRAPEWVQRIAMEWLWRLLSNPARLAGRYARCFAILPRLTVNALALRKK</sequence>
<dbReference type="InterPro" id="IPR004629">
    <property type="entry name" value="WecG_TagA_CpsF"/>
</dbReference>
<keyword evidence="2" id="KW-0808">Transferase</keyword>
<dbReference type="PANTHER" id="PTHR34136">
    <property type="match status" value="1"/>
</dbReference>
<evidence type="ECO:0000313" key="4">
    <source>
        <dbReference type="Proteomes" id="UP000240418"/>
    </source>
</evidence>
<dbReference type="PANTHER" id="PTHR34136:SF1">
    <property type="entry name" value="UDP-N-ACETYL-D-MANNOSAMINURONIC ACID TRANSFERASE"/>
    <property type="match status" value="1"/>
</dbReference>